<gene>
    <name evidence="2" type="ORF">UFOVP34_71</name>
    <name evidence="1" type="ORF">UFOVP51_35</name>
</gene>
<evidence type="ECO:0000313" key="2">
    <source>
        <dbReference type="EMBL" id="CAB4241072.1"/>
    </source>
</evidence>
<evidence type="ECO:0000313" key="1">
    <source>
        <dbReference type="EMBL" id="CAB4124133.1"/>
    </source>
</evidence>
<proteinExistence type="predicted"/>
<dbReference type="EMBL" id="LR796177">
    <property type="protein sequence ID" value="CAB4124133.1"/>
    <property type="molecule type" value="Genomic_DNA"/>
</dbReference>
<dbReference type="EMBL" id="LR797816">
    <property type="protein sequence ID" value="CAB4241072.1"/>
    <property type="molecule type" value="Genomic_DNA"/>
</dbReference>
<name>A0A6J5KSV7_9CAUD</name>
<accession>A0A6J5KSV7</accession>
<sequence length="105" mass="12077">MLKTLNDIIEYEKNINQIRSLLEQIHKDLCIDKLGDDAKLHDSDEEGFISYHNNALIDKDALNAIYSIKLSLNKLEFVGKKRCLIMSQKAISDISDILDKNNEKK</sequence>
<protein>
    <submittedName>
        <fullName evidence="1">Uncharacterized protein</fullName>
    </submittedName>
</protein>
<reference evidence="1" key="1">
    <citation type="submission" date="2020-04" db="EMBL/GenBank/DDBJ databases">
        <authorList>
            <person name="Chiriac C."/>
            <person name="Salcher M."/>
            <person name="Ghai R."/>
            <person name="Kavagutti S V."/>
        </authorList>
    </citation>
    <scope>NUCLEOTIDE SEQUENCE</scope>
</reference>
<organism evidence="1">
    <name type="scientific">uncultured Caudovirales phage</name>
    <dbReference type="NCBI Taxonomy" id="2100421"/>
    <lineage>
        <taxon>Viruses</taxon>
        <taxon>Duplodnaviria</taxon>
        <taxon>Heunggongvirae</taxon>
        <taxon>Uroviricota</taxon>
        <taxon>Caudoviricetes</taxon>
        <taxon>Peduoviridae</taxon>
        <taxon>Maltschvirus</taxon>
        <taxon>Maltschvirus maltsch</taxon>
    </lineage>
</organism>